<dbReference type="InterPro" id="IPR011583">
    <property type="entry name" value="Chitinase_II/V-like_cat"/>
</dbReference>
<dbReference type="Proteomes" id="UP001596548">
    <property type="component" value="Unassembled WGS sequence"/>
</dbReference>
<dbReference type="InterPro" id="IPR050542">
    <property type="entry name" value="Glycosyl_Hydrlase18_Chitinase"/>
</dbReference>
<organism evidence="10 11">
    <name type="scientific">Paractinoplanes rhizophilus</name>
    <dbReference type="NCBI Taxonomy" id="1416877"/>
    <lineage>
        <taxon>Bacteria</taxon>
        <taxon>Bacillati</taxon>
        <taxon>Actinomycetota</taxon>
        <taxon>Actinomycetes</taxon>
        <taxon>Micromonosporales</taxon>
        <taxon>Micromonosporaceae</taxon>
        <taxon>Paractinoplanes</taxon>
    </lineage>
</organism>
<feature type="signal peptide" evidence="8">
    <location>
        <begin position="1"/>
        <end position="28"/>
    </location>
</feature>
<evidence type="ECO:0000256" key="8">
    <source>
        <dbReference type="SAM" id="SignalP"/>
    </source>
</evidence>
<keyword evidence="3" id="KW-0119">Carbohydrate metabolism</keyword>
<dbReference type="InterPro" id="IPR001579">
    <property type="entry name" value="Glyco_hydro_18_chit_AS"/>
</dbReference>
<dbReference type="Pfam" id="PF02839">
    <property type="entry name" value="CBM_5_12"/>
    <property type="match status" value="1"/>
</dbReference>
<evidence type="ECO:0000256" key="4">
    <source>
        <dbReference type="ARBA" id="ARBA00023295"/>
    </source>
</evidence>
<dbReference type="SUPFAM" id="SSF51445">
    <property type="entry name" value="(Trans)glycosidases"/>
    <property type="match status" value="1"/>
</dbReference>
<evidence type="ECO:0000256" key="3">
    <source>
        <dbReference type="ARBA" id="ARBA00023277"/>
    </source>
</evidence>
<comment type="similarity">
    <text evidence="6">Belongs to the glycosyl hydrolase 18 family.</text>
</comment>
<dbReference type="CDD" id="cd02871">
    <property type="entry name" value="GH18_chitinase_D-like"/>
    <property type="match status" value="1"/>
</dbReference>
<dbReference type="InterPro" id="IPR003610">
    <property type="entry name" value="CBM5/12"/>
</dbReference>
<evidence type="ECO:0000256" key="2">
    <source>
        <dbReference type="ARBA" id="ARBA00022801"/>
    </source>
</evidence>
<evidence type="ECO:0000256" key="5">
    <source>
        <dbReference type="RuleBase" id="RU000489"/>
    </source>
</evidence>
<evidence type="ECO:0000256" key="7">
    <source>
        <dbReference type="SAM" id="MobiDB-lite"/>
    </source>
</evidence>
<evidence type="ECO:0000256" key="1">
    <source>
        <dbReference type="ARBA" id="ARBA00012729"/>
    </source>
</evidence>
<feature type="compositionally biased region" description="Pro residues" evidence="7">
    <location>
        <begin position="94"/>
        <end position="124"/>
    </location>
</feature>
<sequence>MRRSIIFSVVASLAAAGGMVYLASSASAATACAPAWSATAVYVGGNSASQNGHNYTAKWWTQNESPATHSGQWDVWADNGVCGGTTPPTTAPTTRPPTTPPTTTPTTPPTTAPTTPPTTPPTSQPPATGIPRHALIGYLHASFANGSGFLRMADVPNDWDIINLAFGEPTSATSGDIRFTLCPATECPGVESEAAFIAAIKAKRTAGKKVLLSIGGANGQVQLTTTGARDKFVSSVSAIIDKYGLDGVDIDFEGHSLSLNTGDTDFKNPSTPVIVNLISALKTLKARYGAGFVLTMAPETFFVQLGYQFYGSGPWGGQDPRAGSYLPVIYAVRDFLTILHVQDYNSGSIMGLDNQYHSMGGADFHIAMTDMLMAGFPVAGNTANVFPALREDQVAFGAPSSVNAGNGYVAPAAVQQAVGCLVNGANCGGYSPRSGANPNFRGLMTWSINWDKFYGWEFQNQNGKYVKSLP</sequence>
<feature type="region of interest" description="Disordered" evidence="7">
    <location>
        <begin position="66"/>
        <end position="130"/>
    </location>
</feature>
<feature type="chain" id="PRO_5046478982" description="chitinase" evidence="8">
    <location>
        <begin position="29"/>
        <end position="470"/>
    </location>
</feature>
<protein>
    <recommendedName>
        <fullName evidence="1">chitinase</fullName>
        <ecNumber evidence="1">3.2.1.14</ecNumber>
    </recommendedName>
</protein>
<dbReference type="Gene3D" id="2.10.10.20">
    <property type="entry name" value="Carbohydrate-binding module superfamily 5/12"/>
    <property type="match status" value="1"/>
</dbReference>
<evidence type="ECO:0000259" key="9">
    <source>
        <dbReference type="PROSITE" id="PS51910"/>
    </source>
</evidence>
<dbReference type="InterPro" id="IPR017853">
    <property type="entry name" value="GH"/>
</dbReference>
<gene>
    <name evidence="10" type="ORF">ACFQS1_25775</name>
</gene>
<comment type="caution">
    <text evidence="10">The sequence shown here is derived from an EMBL/GenBank/DDBJ whole genome shotgun (WGS) entry which is preliminary data.</text>
</comment>
<keyword evidence="4 5" id="KW-0326">Glycosidase</keyword>
<evidence type="ECO:0000313" key="11">
    <source>
        <dbReference type="Proteomes" id="UP001596548"/>
    </source>
</evidence>
<dbReference type="InterPro" id="IPR001223">
    <property type="entry name" value="Glyco_hydro18_cat"/>
</dbReference>
<dbReference type="PANTHER" id="PTHR45708:SF49">
    <property type="entry name" value="ENDOCHITINASE"/>
    <property type="match status" value="1"/>
</dbReference>
<dbReference type="EMBL" id="JBHTBJ010000022">
    <property type="protein sequence ID" value="MFC7277417.1"/>
    <property type="molecule type" value="Genomic_DNA"/>
</dbReference>
<dbReference type="PROSITE" id="PS51257">
    <property type="entry name" value="PROKAR_LIPOPROTEIN"/>
    <property type="match status" value="1"/>
</dbReference>
<dbReference type="SMART" id="SM00495">
    <property type="entry name" value="ChtBD3"/>
    <property type="match status" value="1"/>
</dbReference>
<keyword evidence="11" id="KW-1185">Reference proteome</keyword>
<feature type="domain" description="GH18" evidence="9">
    <location>
        <begin position="133"/>
        <end position="470"/>
    </location>
</feature>
<dbReference type="Pfam" id="PF00704">
    <property type="entry name" value="Glyco_hydro_18"/>
    <property type="match status" value="1"/>
</dbReference>
<accession>A0ABW2HWA0</accession>
<proteinExistence type="inferred from homology"/>
<dbReference type="PANTHER" id="PTHR45708">
    <property type="entry name" value="ENDOCHITINASE"/>
    <property type="match status" value="1"/>
</dbReference>
<dbReference type="RefSeq" id="WP_378972982.1">
    <property type="nucleotide sequence ID" value="NZ_JBHTBJ010000022.1"/>
</dbReference>
<dbReference type="PROSITE" id="PS01095">
    <property type="entry name" value="GH18_1"/>
    <property type="match status" value="1"/>
</dbReference>
<evidence type="ECO:0000313" key="10">
    <source>
        <dbReference type="EMBL" id="MFC7277417.1"/>
    </source>
</evidence>
<keyword evidence="8" id="KW-0732">Signal</keyword>
<dbReference type="SMART" id="SM00636">
    <property type="entry name" value="Glyco_18"/>
    <property type="match status" value="1"/>
</dbReference>
<dbReference type="PROSITE" id="PS51910">
    <property type="entry name" value="GH18_2"/>
    <property type="match status" value="1"/>
</dbReference>
<dbReference type="PRINTS" id="PR01217">
    <property type="entry name" value="PRICHEXTENSN"/>
</dbReference>
<name>A0ABW2HWA0_9ACTN</name>
<dbReference type="SUPFAM" id="SSF51055">
    <property type="entry name" value="Carbohydrate binding domain"/>
    <property type="match status" value="1"/>
</dbReference>
<keyword evidence="2 5" id="KW-0378">Hydrolase</keyword>
<dbReference type="EC" id="3.2.1.14" evidence="1"/>
<dbReference type="CDD" id="cd12215">
    <property type="entry name" value="ChiC_BD"/>
    <property type="match status" value="1"/>
</dbReference>
<dbReference type="Gene3D" id="3.20.20.80">
    <property type="entry name" value="Glycosidases"/>
    <property type="match status" value="1"/>
</dbReference>
<evidence type="ECO:0000256" key="6">
    <source>
        <dbReference type="RuleBase" id="RU004453"/>
    </source>
</evidence>
<dbReference type="InterPro" id="IPR036573">
    <property type="entry name" value="CBM_sf_5/12"/>
</dbReference>
<reference evidence="11" key="1">
    <citation type="journal article" date="2019" name="Int. J. Syst. Evol. Microbiol.">
        <title>The Global Catalogue of Microorganisms (GCM) 10K type strain sequencing project: providing services to taxonomists for standard genome sequencing and annotation.</title>
        <authorList>
            <consortium name="The Broad Institute Genomics Platform"/>
            <consortium name="The Broad Institute Genome Sequencing Center for Infectious Disease"/>
            <person name="Wu L."/>
            <person name="Ma J."/>
        </authorList>
    </citation>
    <scope>NUCLEOTIDE SEQUENCE [LARGE SCALE GENOMIC DNA]</scope>
    <source>
        <strain evidence="11">XZYJT-10</strain>
    </source>
</reference>